<sequence>MEKIGSQSTKLHKGLPKKYIEEISSSDLVDLFIKEQTDGKGG</sequence>
<keyword evidence="2" id="KW-1185">Reference proteome</keyword>
<name>A0ABV0EKG7_9ENTE</name>
<dbReference type="RefSeq" id="WP_278253138.1">
    <property type="nucleotide sequence ID" value="NZ_JAFREL020000001.1"/>
</dbReference>
<comment type="caution">
    <text evidence="1">The sequence shown here is derived from an EMBL/GenBank/DDBJ whole genome shotgun (WGS) entry which is preliminary data.</text>
</comment>
<accession>A0ABV0EKG7</accession>
<dbReference type="Proteomes" id="UP000664357">
    <property type="component" value="Unassembled WGS sequence"/>
</dbReference>
<reference evidence="1 2" key="1">
    <citation type="submission" date="2024-02" db="EMBL/GenBank/DDBJ databases">
        <title>The Genome Sequence of Enterococcus sp. DIV0159.</title>
        <authorList>
            <person name="Earl A."/>
            <person name="Manson A."/>
            <person name="Gilmore M."/>
            <person name="Sanders J."/>
            <person name="Shea T."/>
            <person name="Howe W."/>
            <person name="Livny J."/>
            <person name="Cuomo C."/>
            <person name="Neafsey D."/>
            <person name="Birren B."/>
        </authorList>
    </citation>
    <scope>NUCLEOTIDE SEQUENCE [LARGE SCALE GENOMIC DNA]</scope>
    <source>
        <strain evidence="1 2">665A</strain>
    </source>
</reference>
<proteinExistence type="predicted"/>
<evidence type="ECO:0000313" key="1">
    <source>
        <dbReference type="EMBL" id="MEO1769109.1"/>
    </source>
</evidence>
<organism evidence="1 2">
    <name type="scientific">Candidatus Enterococcus ferrettii</name>
    <dbReference type="NCBI Taxonomy" id="2815324"/>
    <lineage>
        <taxon>Bacteria</taxon>
        <taxon>Bacillati</taxon>
        <taxon>Bacillota</taxon>
        <taxon>Bacilli</taxon>
        <taxon>Lactobacillales</taxon>
        <taxon>Enterococcaceae</taxon>
        <taxon>Enterococcus</taxon>
    </lineage>
</organism>
<dbReference type="EMBL" id="JAFREL020000001">
    <property type="protein sequence ID" value="MEO1769109.1"/>
    <property type="molecule type" value="Genomic_DNA"/>
</dbReference>
<gene>
    <name evidence="1" type="ORF">JZO67_001048</name>
</gene>
<protein>
    <submittedName>
        <fullName evidence="1">Uncharacterized protein</fullName>
    </submittedName>
</protein>
<evidence type="ECO:0000313" key="2">
    <source>
        <dbReference type="Proteomes" id="UP000664357"/>
    </source>
</evidence>